<dbReference type="CDD" id="cd00531">
    <property type="entry name" value="NTF2_like"/>
    <property type="match status" value="1"/>
</dbReference>
<keyword evidence="3" id="KW-1185">Reference proteome</keyword>
<gene>
    <name evidence="2" type="ORF">BST14_23290</name>
</gene>
<dbReference type="Proteomes" id="UP000192707">
    <property type="component" value="Unassembled WGS sequence"/>
</dbReference>
<dbReference type="Gene3D" id="3.10.450.50">
    <property type="match status" value="1"/>
</dbReference>
<evidence type="ECO:0000313" key="3">
    <source>
        <dbReference type="Proteomes" id="UP000192707"/>
    </source>
</evidence>
<dbReference type="RefSeq" id="WP_083066698.1">
    <property type="nucleotide sequence ID" value="NZ_MVHG01000088.1"/>
</dbReference>
<organism evidence="2 3">
    <name type="scientific">Mycobacterium arosiense ATCC BAA-1401 = DSM 45069</name>
    <dbReference type="NCBI Taxonomy" id="1265311"/>
    <lineage>
        <taxon>Bacteria</taxon>
        <taxon>Bacillati</taxon>
        <taxon>Actinomycetota</taxon>
        <taxon>Actinomycetes</taxon>
        <taxon>Mycobacteriales</taxon>
        <taxon>Mycobacteriaceae</taxon>
        <taxon>Mycobacterium</taxon>
        <taxon>Mycobacterium avium complex (MAC)</taxon>
    </lineage>
</organism>
<comment type="caution">
    <text evidence="2">The sequence shown here is derived from an EMBL/GenBank/DDBJ whole genome shotgun (WGS) entry which is preliminary data.</text>
</comment>
<dbReference type="OrthoDB" id="4743474at2"/>
<dbReference type="Pfam" id="PF13577">
    <property type="entry name" value="SnoaL_4"/>
    <property type="match status" value="1"/>
</dbReference>
<dbReference type="EMBL" id="MVHG01000088">
    <property type="protein sequence ID" value="ORA08794.1"/>
    <property type="molecule type" value="Genomic_DNA"/>
</dbReference>
<dbReference type="AlphaFoldDB" id="A0A1W9Z7Y8"/>
<feature type="domain" description="SnoaL-like" evidence="1">
    <location>
        <begin position="6"/>
        <end position="131"/>
    </location>
</feature>
<dbReference type="InterPro" id="IPR032710">
    <property type="entry name" value="NTF2-like_dom_sf"/>
</dbReference>
<reference evidence="2 3" key="1">
    <citation type="submission" date="2016-12" db="EMBL/GenBank/DDBJ databases">
        <title>The new phylogeny of genus Mycobacterium.</title>
        <authorList>
            <person name="Tortoli E."/>
            <person name="Trovato A."/>
            <person name="Cirillo D.M."/>
        </authorList>
    </citation>
    <scope>NUCLEOTIDE SEQUENCE [LARGE SCALE GENOMIC DNA]</scope>
    <source>
        <strain evidence="2 3">DSM 45069</strain>
    </source>
</reference>
<sequence>MDRRLQEMLDHYEITKTLADYCHGCDRCDESFMRDVYLEDSWDDHGAIQAPGHEFARVMTEQILATTNSLSHLLGQSLIKVTGDEAGAETYFLAVSRSTGDDGVEMCNQLGGRYVDKLRREDSRWLIKHRRVVHDWSISMPIRSDWTADQGLTEGHRSNADPSFAALGLVHAGMRIPDER</sequence>
<evidence type="ECO:0000313" key="2">
    <source>
        <dbReference type="EMBL" id="ORA08794.1"/>
    </source>
</evidence>
<dbReference type="SUPFAM" id="SSF54427">
    <property type="entry name" value="NTF2-like"/>
    <property type="match status" value="1"/>
</dbReference>
<proteinExistence type="predicted"/>
<name>A0A1W9Z7Y8_MYCAI</name>
<accession>A0A1W9Z7Y8</accession>
<dbReference type="InterPro" id="IPR037401">
    <property type="entry name" value="SnoaL-like"/>
</dbReference>
<evidence type="ECO:0000259" key="1">
    <source>
        <dbReference type="Pfam" id="PF13577"/>
    </source>
</evidence>
<protein>
    <recommendedName>
        <fullName evidence="1">SnoaL-like domain-containing protein</fullName>
    </recommendedName>
</protein>